<feature type="transmembrane region" description="Helical" evidence="1">
    <location>
        <begin position="34"/>
        <end position="53"/>
    </location>
</feature>
<keyword evidence="1" id="KW-0812">Transmembrane</keyword>
<name>A0A1Y2CRA6_9FUNG</name>
<evidence type="ECO:0000313" key="3">
    <source>
        <dbReference type="Proteomes" id="UP000193642"/>
    </source>
</evidence>
<organism evidence="2 3">
    <name type="scientific">Rhizoclosmatium globosum</name>
    <dbReference type="NCBI Taxonomy" id="329046"/>
    <lineage>
        <taxon>Eukaryota</taxon>
        <taxon>Fungi</taxon>
        <taxon>Fungi incertae sedis</taxon>
        <taxon>Chytridiomycota</taxon>
        <taxon>Chytridiomycota incertae sedis</taxon>
        <taxon>Chytridiomycetes</taxon>
        <taxon>Chytridiales</taxon>
        <taxon>Chytriomycetaceae</taxon>
        <taxon>Rhizoclosmatium</taxon>
    </lineage>
</organism>
<keyword evidence="1" id="KW-1133">Transmembrane helix</keyword>
<evidence type="ECO:0000256" key="1">
    <source>
        <dbReference type="SAM" id="Phobius"/>
    </source>
</evidence>
<proteinExistence type="predicted"/>
<accession>A0A1Y2CRA6</accession>
<keyword evidence="1" id="KW-0472">Membrane</keyword>
<protein>
    <submittedName>
        <fullName evidence="2">Uncharacterized protein</fullName>
    </submittedName>
</protein>
<dbReference type="EMBL" id="MCGO01000009">
    <property type="protein sequence ID" value="ORY49561.1"/>
    <property type="molecule type" value="Genomic_DNA"/>
</dbReference>
<dbReference type="AlphaFoldDB" id="A0A1Y2CRA6"/>
<evidence type="ECO:0000313" key="2">
    <source>
        <dbReference type="EMBL" id="ORY49561.1"/>
    </source>
</evidence>
<comment type="caution">
    <text evidence="2">The sequence shown here is derived from an EMBL/GenBank/DDBJ whole genome shotgun (WGS) entry which is preliminary data.</text>
</comment>
<sequence>MWYWDLLVDEELAVVQPQAIPKIPSANIGNSSHIIPLVLHSLFLILLALNFVVENSVVV</sequence>
<keyword evidence="3" id="KW-1185">Reference proteome</keyword>
<reference evidence="2 3" key="1">
    <citation type="submission" date="2016-07" db="EMBL/GenBank/DDBJ databases">
        <title>Pervasive Adenine N6-methylation of Active Genes in Fungi.</title>
        <authorList>
            <consortium name="DOE Joint Genome Institute"/>
            <person name="Mondo S.J."/>
            <person name="Dannebaum R.O."/>
            <person name="Kuo R.C."/>
            <person name="Labutti K."/>
            <person name="Haridas S."/>
            <person name="Kuo A."/>
            <person name="Salamov A."/>
            <person name="Ahrendt S.R."/>
            <person name="Lipzen A."/>
            <person name="Sullivan W."/>
            <person name="Andreopoulos W.B."/>
            <person name="Clum A."/>
            <person name="Lindquist E."/>
            <person name="Daum C."/>
            <person name="Ramamoorthy G.K."/>
            <person name="Gryganskyi A."/>
            <person name="Culley D."/>
            <person name="Magnuson J.K."/>
            <person name="James T.Y."/>
            <person name="O'Malley M.A."/>
            <person name="Stajich J.E."/>
            <person name="Spatafora J.W."/>
            <person name="Visel A."/>
            <person name="Grigoriev I.V."/>
        </authorList>
    </citation>
    <scope>NUCLEOTIDE SEQUENCE [LARGE SCALE GENOMIC DNA]</scope>
    <source>
        <strain evidence="2 3">JEL800</strain>
    </source>
</reference>
<dbReference type="Proteomes" id="UP000193642">
    <property type="component" value="Unassembled WGS sequence"/>
</dbReference>
<gene>
    <name evidence="2" type="ORF">BCR33DRAFT_713873</name>
</gene>